<reference evidence="1" key="1">
    <citation type="submission" date="2020-11" db="EMBL/GenBank/DDBJ databases">
        <title>Sequencing the genomes of 1000 actinobacteria strains.</title>
        <authorList>
            <person name="Klenk H.-P."/>
        </authorList>
    </citation>
    <scope>NUCLEOTIDE SEQUENCE</scope>
    <source>
        <strain evidence="1">DSM 45356</strain>
    </source>
</reference>
<keyword evidence="2" id="KW-1185">Reference proteome</keyword>
<evidence type="ECO:0000313" key="1">
    <source>
        <dbReference type="EMBL" id="MBG6133993.1"/>
    </source>
</evidence>
<proteinExistence type="predicted"/>
<dbReference type="EMBL" id="JADOUF010000001">
    <property type="protein sequence ID" value="MBG6133993.1"/>
    <property type="molecule type" value="Genomic_DNA"/>
</dbReference>
<dbReference type="Proteomes" id="UP000622552">
    <property type="component" value="Unassembled WGS sequence"/>
</dbReference>
<protein>
    <submittedName>
        <fullName evidence="1">Uncharacterized protein</fullName>
    </submittedName>
</protein>
<organism evidence="1 2">
    <name type="scientific">Longispora fulva</name>
    <dbReference type="NCBI Taxonomy" id="619741"/>
    <lineage>
        <taxon>Bacteria</taxon>
        <taxon>Bacillati</taxon>
        <taxon>Actinomycetota</taxon>
        <taxon>Actinomycetes</taxon>
        <taxon>Micromonosporales</taxon>
        <taxon>Micromonosporaceae</taxon>
        <taxon>Longispora</taxon>
    </lineage>
</organism>
<gene>
    <name evidence="1" type="ORF">IW245_000187</name>
</gene>
<comment type="caution">
    <text evidence="1">The sequence shown here is derived from an EMBL/GenBank/DDBJ whole genome shotgun (WGS) entry which is preliminary data.</text>
</comment>
<name>A0A8J7GLX7_9ACTN</name>
<accession>A0A8J7GLX7</accession>
<evidence type="ECO:0000313" key="2">
    <source>
        <dbReference type="Proteomes" id="UP000622552"/>
    </source>
</evidence>
<dbReference type="AlphaFoldDB" id="A0A8J7GLX7"/>
<sequence>MQRLGLDVRHARRVVLSAPMLNRLFRRIVPQVTASASCPLEFYTEDRGVCVLGLTNIYRRNCQTMGNCTVQCGAWYGVLCTNIPC</sequence>